<protein>
    <submittedName>
        <fullName evidence="1">Uncharacterized protein</fullName>
    </submittedName>
</protein>
<name>A0ABT8M8M8_9EURY</name>
<comment type="caution">
    <text evidence="1">The sequence shown here is derived from an EMBL/GenBank/DDBJ whole genome shotgun (WGS) entry which is preliminary data.</text>
</comment>
<accession>A0ABT8M8M8</accession>
<dbReference type="RefSeq" id="WP_301663391.1">
    <property type="nucleotide sequence ID" value="NZ_VCYH01000003.1"/>
</dbReference>
<sequence>MLQDRSEESFSQAIDRVEAYCAQEGFSRVTVPVNLANAPVDAWLLEKGYRVSRLAVRMLFGEMEYSVKTGVELSRWVM</sequence>
<dbReference type="EMBL" id="VCYH01000003">
    <property type="protein sequence ID" value="MDN7024293.1"/>
    <property type="molecule type" value="Genomic_DNA"/>
</dbReference>
<keyword evidence="2" id="KW-1185">Reference proteome</keyword>
<dbReference type="Proteomes" id="UP001168338">
    <property type="component" value="Unassembled WGS sequence"/>
</dbReference>
<proteinExistence type="predicted"/>
<evidence type="ECO:0000313" key="1">
    <source>
        <dbReference type="EMBL" id="MDN7024293.1"/>
    </source>
</evidence>
<evidence type="ECO:0000313" key="2">
    <source>
        <dbReference type="Proteomes" id="UP001168338"/>
    </source>
</evidence>
<organism evidence="1 2">
    <name type="scientific">Methanoculleus frigidifontis</name>
    <dbReference type="NCBI Taxonomy" id="2584085"/>
    <lineage>
        <taxon>Archaea</taxon>
        <taxon>Methanobacteriati</taxon>
        <taxon>Methanobacteriota</taxon>
        <taxon>Stenosarchaea group</taxon>
        <taxon>Methanomicrobia</taxon>
        <taxon>Methanomicrobiales</taxon>
        <taxon>Methanomicrobiaceae</taxon>
        <taxon>Methanoculleus</taxon>
    </lineage>
</organism>
<gene>
    <name evidence="1" type="ORF">FGU65_05200</name>
</gene>
<reference evidence="1" key="1">
    <citation type="submission" date="2019-05" db="EMBL/GenBank/DDBJ databases">
        <title>Methanoculleus sp. FWC-SCC1, a methanogenic archaeon isolated from deep marine cold seep.</title>
        <authorList>
            <person name="Chen Y.-W."/>
            <person name="Chen S.-C."/>
            <person name="Teng N.-H."/>
            <person name="Lai M.-C."/>
        </authorList>
    </citation>
    <scope>NUCLEOTIDE SEQUENCE</scope>
    <source>
        <strain evidence="1">FWC-SCC1</strain>
    </source>
</reference>